<reference evidence="1" key="1">
    <citation type="submission" date="2024-06" db="PDB data bank">
        <title>Solution structure of Tx33.1 from Conus textile.</title>
        <authorList>
            <person name="Khilji M.S."/>
            <person name="Hackney C.M."/>
            <person name="Koch T.L."/>
            <person name="Hone A."/>
            <person name="Rogalski A."/>
            <person name="Watkins M."/>
            <person name="Olivera B."/>
            <person name="McIntosh M."/>
            <person name="Safavi-Hemami H."/>
            <person name="Teilum K."/>
            <person name="Ellgaard L."/>
        </authorList>
    </citation>
    <scope>STRUCTURE BY NMR</scope>
</reference>
<keyword evidence="1" id="KW-0002">3D-structure</keyword>
<organism evidence="1">
    <name type="scientific">Conus textile</name>
    <name type="common">Cloth-of-gold cone</name>
    <dbReference type="NCBI Taxonomy" id="6494"/>
    <lineage>
        <taxon>Eukaryota</taxon>
        <taxon>Metazoa</taxon>
        <taxon>Spiralia</taxon>
        <taxon>Lophotrochozoa</taxon>
        <taxon>Mollusca</taxon>
        <taxon>Gastropoda</taxon>
        <taxon>Caenogastropoda</taxon>
        <taxon>Neogastropoda</taxon>
        <taxon>Conoidea</taxon>
        <taxon>Conidae</taxon>
        <taxon>Conus</taxon>
        <taxon>Cylinder</taxon>
    </lineage>
</organism>
<dbReference type="PDB" id="9FRQ">
    <property type="method" value="NMR"/>
    <property type="chains" value="A=1-124"/>
</dbReference>
<accession>A0AC62AEH7</accession>
<name>A0AC62AEH7_CONTE</name>
<proteinExistence type="evidence at protein level"/>
<protein>
    <submittedName>
        <fullName evidence="1">Tx33.1</fullName>
    </submittedName>
</protein>
<sequence length="124" mass="13725">KSHTTCPTSTEIDSCSNDNNACGKDVSGSCSSLCNCGNGQTCFTDSNHTITLVPYYTEDGPFEKKYYTCGDPSELDECYDIDKALEVNESDDPNSVEVLCHCPSDKIYLWIHRGYYICITPPQP</sequence>
<evidence type="ECO:0000313" key="1">
    <source>
        <dbReference type="PDB" id="9FRQ"/>
    </source>
</evidence>